<dbReference type="NCBIfam" id="NF010620">
    <property type="entry name" value="PRK14013.2-6"/>
    <property type="match status" value="1"/>
</dbReference>
<feature type="transmembrane region" description="Helical" evidence="1">
    <location>
        <begin position="261"/>
        <end position="279"/>
    </location>
</feature>
<dbReference type="Pfam" id="PF04332">
    <property type="entry name" value="DUF475"/>
    <property type="match status" value="1"/>
</dbReference>
<dbReference type="PANTHER" id="PTHR30238:SF4">
    <property type="entry name" value="SLL1022 PROTEIN"/>
    <property type="match status" value="1"/>
</dbReference>
<keyword evidence="1" id="KW-0472">Membrane</keyword>
<dbReference type="Proteomes" id="UP000078428">
    <property type="component" value="Unassembled WGS sequence"/>
</dbReference>
<feature type="transmembrane region" description="Helical" evidence="1">
    <location>
        <begin position="12"/>
        <end position="30"/>
    </location>
</feature>
<organism evidence="2 3">
    <name type="scientific">Paramagnetospirillum marisnigri</name>
    <dbReference type="NCBI Taxonomy" id="1285242"/>
    <lineage>
        <taxon>Bacteria</taxon>
        <taxon>Pseudomonadati</taxon>
        <taxon>Pseudomonadota</taxon>
        <taxon>Alphaproteobacteria</taxon>
        <taxon>Rhodospirillales</taxon>
        <taxon>Magnetospirillaceae</taxon>
        <taxon>Paramagnetospirillum</taxon>
    </lineage>
</organism>
<sequence length="349" mass="37689">MPNSTLRYFKGSAIFTVACLAAGWGLGYSGEQSHPAALSTVFIVAVLAVLEVSLSFDNAVVNAKVLATMDPVWQRRFITWGIIIAVFGMRIVFPLLIVGIMAEISPWQALKLAASQPDEYARLMTEAHVSIAAFGGSFLAMVGLKYFFDVHKNVHWVRAVEEPLTKLGKIEAVEIALVLVTLYLITKALPDADDLPFLLSGMLGIVTFVLVEGVSALMGVEDEGPKLVGKSGFASFLYLEVLDASFSFDGVIGAFALTNNLFVIALGLGVGAMFVRSLTIMLVEKGTLTEYLYLEHGAFWAILALAAMMLAGSFMHIPEVVTGLIGAVLIGLSFLSSVRHNRQEVLDRH</sequence>
<evidence type="ECO:0008006" key="4">
    <source>
        <dbReference type="Google" id="ProtNLM"/>
    </source>
</evidence>
<dbReference type="InterPro" id="IPR007427">
    <property type="entry name" value="DUF475"/>
</dbReference>
<feature type="transmembrane region" description="Helical" evidence="1">
    <location>
        <begin position="77"/>
        <end position="102"/>
    </location>
</feature>
<dbReference type="OrthoDB" id="8533002at2"/>
<dbReference type="EMBL" id="LWQT01000109">
    <property type="protein sequence ID" value="OAN44824.1"/>
    <property type="molecule type" value="Genomic_DNA"/>
</dbReference>
<feature type="transmembrane region" description="Helical" evidence="1">
    <location>
        <begin position="127"/>
        <end position="147"/>
    </location>
</feature>
<gene>
    <name evidence="2" type="ORF">A6A04_08400</name>
</gene>
<feature type="transmembrane region" description="Helical" evidence="1">
    <location>
        <begin position="36"/>
        <end position="56"/>
    </location>
</feature>
<keyword evidence="3" id="KW-1185">Reference proteome</keyword>
<evidence type="ECO:0000313" key="2">
    <source>
        <dbReference type="EMBL" id="OAN44824.1"/>
    </source>
</evidence>
<feature type="transmembrane region" description="Helical" evidence="1">
    <location>
        <begin position="291"/>
        <end position="314"/>
    </location>
</feature>
<feature type="transmembrane region" description="Helical" evidence="1">
    <location>
        <begin position="320"/>
        <end position="338"/>
    </location>
</feature>
<protein>
    <recommendedName>
        <fullName evidence="4">DUF475 domain-containing protein</fullName>
    </recommendedName>
</protein>
<evidence type="ECO:0000313" key="3">
    <source>
        <dbReference type="Proteomes" id="UP000078428"/>
    </source>
</evidence>
<evidence type="ECO:0000256" key="1">
    <source>
        <dbReference type="SAM" id="Phobius"/>
    </source>
</evidence>
<dbReference type="AlphaFoldDB" id="A0A178MAB8"/>
<keyword evidence="1" id="KW-0812">Transmembrane</keyword>
<proteinExistence type="predicted"/>
<name>A0A178MAB8_9PROT</name>
<feature type="transmembrane region" description="Helical" evidence="1">
    <location>
        <begin position="197"/>
        <end position="220"/>
    </location>
</feature>
<dbReference type="NCBIfam" id="NF010613">
    <property type="entry name" value="PRK14013.1-3"/>
    <property type="match status" value="1"/>
</dbReference>
<keyword evidence="1" id="KW-1133">Transmembrane helix</keyword>
<dbReference type="RefSeq" id="WP_068495661.1">
    <property type="nucleotide sequence ID" value="NZ_LWQT01000109.1"/>
</dbReference>
<dbReference type="STRING" id="1285242.A6A04_08400"/>
<comment type="caution">
    <text evidence="2">The sequence shown here is derived from an EMBL/GenBank/DDBJ whole genome shotgun (WGS) entry which is preliminary data.</text>
</comment>
<dbReference type="PANTHER" id="PTHR30238">
    <property type="entry name" value="MEMBRANE BOUND PREDICTED REDOX MODULATOR"/>
    <property type="match status" value="1"/>
</dbReference>
<reference evidence="2 3" key="1">
    <citation type="submission" date="2016-04" db="EMBL/GenBank/DDBJ databases">
        <title>Draft genome sequence of freshwater magnetotactic bacteria Magnetospirillum marisnigri SP-1 and Magnetospirillum moscoviense BB-1.</title>
        <authorList>
            <person name="Koziaeva V."/>
            <person name="Dziuba M.V."/>
            <person name="Ivanov T.M."/>
            <person name="Kuznetsov B."/>
            <person name="Grouzdev D.S."/>
        </authorList>
    </citation>
    <scope>NUCLEOTIDE SEQUENCE [LARGE SCALE GENOMIC DNA]</scope>
    <source>
        <strain evidence="2 3">SP-1</strain>
    </source>
</reference>
<accession>A0A178MAB8</accession>